<feature type="transmembrane region" description="Helical" evidence="1">
    <location>
        <begin position="123"/>
        <end position="140"/>
    </location>
</feature>
<feature type="transmembrane region" description="Helical" evidence="1">
    <location>
        <begin position="287"/>
        <end position="304"/>
    </location>
</feature>
<dbReference type="PANTHER" id="PTHR20992:SF9">
    <property type="entry name" value="AT15442P-RELATED"/>
    <property type="match status" value="1"/>
</dbReference>
<feature type="transmembrane region" description="Helical" evidence="1">
    <location>
        <begin position="226"/>
        <end position="247"/>
    </location>
</feature>
<keyword evidence="1" id="KW-0472">Membrane</keyword>
<feature type="transmembrane region" description="Helical" evidence="1">
    <location>
        <begin position="254"/>
        <end position="275"/>
    </location>
</feature>
<dbReference type="EMBL" id="CP060785">
    <property type="protein sequence ID" value="QNP54331.1"/>
    <property type="molecule type" value="Genomic_DNA"/>
</dbReference>
<dbReference type="Proteomes" id="UP000516093">
    <property type="component" value="Plasmid p_unnamed1"/>
</dbReference>
<geneLocation type="plasmid" evidence="2 3">
    <name>p_unnamed1</name>
</geneLocation>
<evidence type="ECO:0000313" key="3">
    <source>
        <dbReference type="Proteomes" id="UP000516093"/>
    </source>
</evidence>
<dbReference type="AlphaFoldDB" id="A0A7H0H1B5"/>
<organism evidence="2 3">
    <name type="scientific">Hymenobacter qilianensis</name>
    <dbReference type="NCBI Taxonomy" id="1385715"/>
    <lineage>
        <taxon>Bacteria</taxon>
        <taxon>Pseudomonadati</taxon>
        <taxon>Bacteroidota</taxon>
        <taxon>Cytophagia</taxon>
        <taxon>Cytophagales</taxon>
        <taxon>Hymenobacteraceae</taxon>
        <taxon>Hymenobacter</taxon>
    </lineage>
</organism>
<dbReference type="RefSeq" id="WP_187734490.1">
    <property type="nucleotide sequence ID" value="NZ_CP060785.1"/>
</dbReference>
<evidence type="ECO:0000313" key="2">
    <source>
        <dbReference type="EMBL" id="QNP54331.1"/>
    </source>
</evidence>
<dbReference type="KEGG" id="hqi:H9L05_21110"/>
<keyword evidence="3" id="KW-1185">Reference proteome</keyword>
<feature type="transmembrane region" description="Helical" evidence="1">
    <location>
        <begin position="184"/>
        <end position="206"/>
    </location>
</feature>
<dbReference type="Pfam" id="PF04087">
    <property type="entry name" value="DUF389"/>
    <property type="match status" value="1"/>
</dbReference>
<keyword evidence="1" id="KW-1133">Transmembrane helix</keyword>
<protein>
    <submittedName>
        <fullName evidence="2">DUF389 domain-containing protein</fullName>
    </submittedName>
</protein>
<feature type="transmembrane region" description="Helical" evidence="1">
    <location>
        <begin position="146"/>
        <end position="163"/>
    </location>
</feature>
<evidence type="ECO:0000256" key="1">
    <source>
        <dbReference type="SAM" id="Phobius"/>
    </source>
</evidence>
<sequence>MSSYPLTMHRTLALTLPPDATDALLRELEPLDEVIGLSVQRGAARKPVGDVVTVQVLNRGADEVLRRARAAVSNPAALSIVTTEVTSFIAPAQHQAVDDDRDEAIWEEMESGLRHQGRITTNYLLLMGLGGIVAAIGLVSEPVPQAVAFVASAIIAPGFDPMTKVPLGLVLRHWSLVQRGVRSALAGYAVLVVAAALTMLALVAAGEASGEQLATNPEVQHLAHPKLLELLLAGAGALAGVVILAAYRRSFQAGPLIAMAFIPAAALIGAGLAVGRLDLALEGLERFGADWGFILALGIPFLWLKQRLVHRRQPLV</sequence>
<dbReference type="PANTHER" id="PTHR20992">
    <property type="entry name" value="AT15442P-RELATED"/>
    <property type="match status" value="1"/>
</dbReference>
<dbReference type="InterPro" id="IPR005240">
    <property type="entry name" value="DUF389"/>
</dbReference>
<keyword evidence="2" id="KW-0614">Plasmid</keyword>
<reference evidence="2 3" key="1">
    <citation type="submission" date="2020-08" db="EMBL/GenBank/DDBJ databases">
        <title>Genome sequence of Hymenobacter qilianensis JCM 19763T.</title>
        <authorList>
            <person name="Hyun D.-W."/>
            <person name="Bae J.-W."/>
        </authorList>
    </citation>
    <scope>NUCLEOTIDE SEQUENCE [LARGE SCALE GENOMIC DNA]</scope>
    <source>
        <strain evidence="2 3">JCM 19763</strain>
        <plasmid evidence="2 3">p_unnamed1</plasmid>
    </source>
</reference>
<gene>
    <name evidence="2" type="ORF">H9L05_21110</name>
</gene>
<accession>A0A7H0H1B5</accession>
<proteinExistence type="predicted"/>
<keyword evidence="1" id="KW-0812">Transmembrane</keyword>
<name>A0A7H0H1B5_9BACT</name>